<gene>
    <name evidence="3" type="ORF">GDO54_008669</name>
</gene>
<evidence type="ECO:0000313" key="4">
    <source>
        <dbReference type="Proteomes" id="UP001181693"/>
    </source>
</evidence>
<reference evidence="3" key="1">
    <citation type="thesis" date="2020" institute="ProQuest LLC" country="789 East Eisenhower Parkway, Ann Arbor, MI, USA">
        <title>Comparative Genomics and Chromosome Evolution.</title>
        <authorList>
            <person name="Mudd A.B."/>
        </authorList>
    </citation>
    <scope>NUCLEOTIDE SEQUENCE</scope>
    <source>
        <strain evidence="3">1538</strain>
        <tissue evidence="3">Blood</tissue>
    </source>
</reference>
<evidence type="ECO:0000313" key="3">
    <source>
        <dbReference type="EMBL" id="DBA28282.1"/>
    </source>
</evidence>
<feature type="coiled-coil region" evidence="1">
    <location>
        <begin position="292"/>
        <end position="319"/>
    </location>
</feature>
<dbReference type="AlphaFoldDB" id="A0AAV3AZN1"/>
<dbReference type="InterPro" id="IPR009538">
    <property type="entry name" value="PV-1"/>
</dbReference>
<feature type="coiled-coil region" evidence="1">
    <location>
        <begin position="148"/>
        <end position="207"/>
    </location>
</feature>
<dbReference type="GO" id="GO:0002693">
    <property type="term" value="P:positive regulation of cellular extravasation"/>
    <property type="evidence" value="ECO:0007669"/>
    <property type="project" value="TreeGrafter"/>
</dbReference>
<organism evidence="3 4">
    <name type="scientific">Pyxicephalus adspersus</name>
    <name type="common">African bullfrog</name>
    <dbReference type="NCBI Taxonomy" id="30357"/>
    <lineage>
        <taxon>Eukaryota</taxon>
        <taxon>Metazoa</taxon>
        <taxon>Chordata</taxon>
        <taxon>Craniata</taxon>
        <taxon>Vertebrata</taxon>
        <taxon>Euteleostomi</taxon>
        <taxon>Amphibia</taxon>
        <taxon>Batrachia</taxon>
        <taxon>Anura</taxon>
        <taxon>Neobatrachia</taxon>
        <taxon>Ranoidea</taxon>
        <taxon>Pyxicephalidae</taxon>
        <taxon>Pyxicephalinae</taxon>
        <taxon>Pyxicephalus</taxon>
    </lineage>
</organism>
<sequence>MDSSYAMAKFGLESKEMFKSKQKGCWHYMKYFFFFSSIIQFLIILGLVLFMLYGNAHAGTEDRLKSVENRYKTLTVDYALLKSNYTLLIRKLGTAEKEIKNCTDTVSRMRVFLNLNRTTTCPRFPPISTCNHIQAALDHLNMTCYNARLKAENERMKLEIEFNQYKDNCTKTITAYSLKDHMFTSENVQLQKDKKDLGSQIKLLQDSCTSIDEKFRLEIQNFRNIIESTLKVETPDYLRYNCKPISDTINNRIDFTLNKLRQDVNNIAFENTQLRVVKERINEDLGSCNKDKNIITAEKNNLAAEKMSLQKQLGEVKETLSTSYTRFMKKEEELENCKRLQMRPPVFPPMRS</sequence>
<comment type="caution">
    <text evidence="3">The sequence shown here is derived from an EMBL/GenBank/DDBJ whole genome shotgun (WGS) entry which is preliminary data.</text>
</comment>
<dbReference type="PANTHER" id="PTHR21687">
    <property type="entry name" value="PLASMALEMMA VESICLE-ASSOCIATED PROTEIN"/>
    <property type="match status" value="1"/>
</dbReference>
<name>A0AAV3AZN1_PYXAD</name>
<keyword evidence="1" id="KW-0175">Coiled coil</keyword>
<dbReference type="Proteomes" id="UP001181693">
    <property type="component" value="Unassembled WGS sequence"/>
</dbReference>
<evidence type="ECO:0000256" key="2">
    <source>
        <dbReference type="SAM" id="Phobius"/>
    </source>
</evidence>
<dbReference type="PANTHER" id="PTHR21687:SF5">
    <property type="entry name" value="PLASMALEMMA VESICLE-ASSOCIATED PROTEIN"/>
    <property type="match status" value="1"/>
</dbReference>
<dbReference type="EMBL" id="DYDO01000003">
    <property type="protein sequence ID" value="DBA28282.1"/>
    <property type="molecule type" value="Genomic_DNA"/>
</dbReference>
<dbReference type="Pfam" id="PF06637">
    <property type="entry name" value="PV-1"/>
    <property type="match status" value="1"/>
</dbReference>
<feature type="transmembrane region" description="Helical" evidence="2">
    <location>
        <begin position="31"/>
        <end position="53"/>
    </location>
</feature>
<dbReference type="GO" id="GO:0043114">
    <property type="term" value="P:regulation of vascular permeability"/>
    <property type="evidence" value="ECO:0007669"/>
    <property type="project" value="TreeGrafter"/>
</dbReference>
<keyword evidence="4" id="KW-1185">Reference proteome</keyword>
<evidence type="ECO:0000256" key="1">
    <source>
        <dbReference type="SAM" id="Coils"/>
    </source>
</evidence>
<keyword evidence="2" id="KW-0812">Transmembrane</keyword>
<protein>
    <submittedName>
        <fullName evidence="3">Uncharacterized protein</fullName>
    </submittedName>
</protein>
<proteinExistence type="predicted"/>
<keyword evidence="2" id="KW-1133">Transmembrane helix</keyword>
<keyword evidence="2" id="KW-0472">Membrane</keyword>
<accession>A0AAV3AZN1</accession>